<evidence type="ECO:0000313" key="1">
    <source>
        <dbReference type="EMBL" id="KAJ7547793.1"/>
    </source>
</evidence>
<protein>
    <submittedName>
        <fullName evidence="1">Uncharacterized protein</fullName>
    </submittedName>
</protein>
<keyword evidence="2" id="KW-1185">Reference proteome</keyword>
<dbReference type="Proteomes" id="UP001162992">
    <property type="component" value="Chromosome 8"/>
</dbReference>
<reference evidence="2" key="1">
    <citation type="journal article" date="2024" name="Proc. Natl. Acad. Sci. U.S.A.">
        <title>Extraordinary preservation of gene collinearity over three hundred million years revealed in homosporous lycophytes.</title>
        <authorList>
            <person name="Li C."/>
            <person name="Wickell D."/>
            <person name="Kuo L.Y."/>
            <person name="Chen X."/>
            <person name="Nie B."/>
            <person name="Liao X."/>
            <person name="Peng D."/>
            <person name="Ji J."/>
            <person name="Jenkins J."/>
            <person name="Williams M."/>
            <person name="Shu S."/>
            <person name="Plott C."/>
            <person name="Barry K."/>
            <person name="Rajasekar S."/>
            <person name="Grimwood J."/>
            <person name="Han X."/>
            <person name="Sun S."/>
            <person name="Hou Z."/>
            <person name="He W."/>
            <person name="Dai G."/>
            <person name="Sun C."/>
            <person name="Schmutz J."/>
            <person name="Leebens-Mack J.H."/>
            <person name="Li F.W."/>
            <person name="Wang L."/>
        </authorList>
    </citation>
    <scope>NUCLEOTIDE SEQUENCE [LARGE SCALE GENOMIC DNA]</scope>
    <source>
        <strain evidence="2">cv. PW_Plant_1</strain>
    </source>
</reference>
<dbReference type="EMBL" id="CM055099">
    <property type="protein sequence ID" value="KAJ7547793.1"/>
    <property type="molecule type" value="Genomic_DNA"/>
</dbReference>
<organism evidence="1 2">
    <name type="scientific">Diphasiastrum complanatum</name>
    <name type="common">Issler's clubmoss</name>
    <name type="synonym">Lycopodium complanatum</name>
    <dbReference type="NCBI Taxonomy" id="34168"/>
    <lineage>
        <taxon>Eukaryota</taxon>
        <taxon>Viridiplantae</taxon>
        <taxon>Streptophyta</taxon>
        <taxon>Embryophyta</taxon>
        <taxon>Tracheophyta</taxon>
        <taxon>Lycopodiopsida</taxon>
        <taxon>Lycopodiales</taxon>
        <taxon>Lycopodiaceae</taxon>
        <taxon>Lycopodioideae</taxon>
        <taxon>Diphasiastrum</taxon>
    </lineage>
</organism>
<sequence>MAQQENYHRRACHLLPILPLLLLLQQLQQHGSCMAMDHSNSITASFSVMNECGQAAGLRCTTDSPHQDSGDVNLESGGYYSWSFGLTSDGSKASCKAKCLGKSWSWHSWIYSLTQKAKGQSIAWTLKKDGAYYQNAEGGWTKYPN</sequence>
<proteinExistence type="predicted"/>
<gene>
    <name evidence="1" type="ORF">O6H91_08G104700</name>
</gene>
<accession>A0ACC2D0U0</accession>
<evidence type="ECO:0000313" key="2">
    <source>
        <dbReference type="Proteomes" id="UP001162992"/>
    </source>
</evidence>
<name>A0ACC2D0U0_DIPCM</name>
<comment type="caution">
    <text evidence="1">The sequence shown here is derived from an EMBL/GenBank/DDBJ whole genome shotgun (WGS) entry which is preliminary data.</text>
</comment>